<feature type="domain" description="IPT/TIG" evidence="1">
    <location>
        <begin position="303"/>
        <end position="392"/>
    </location>
</feature>
<dbReference type="InterPro" id="IPR002909">
    <property type="entry name" value="IPT_dom"/>
</dbReference>
<dbReference type="RefSeq" id="WP_244517558.1">
    <property type="nucleotide sequence ID" value="NZ_FMTP01000001.1"/>
</dbReference>
<evidence type="ECO:0000259" key="1">
    <source>
        <dbReference type="Pfam" id="PF01833"/>
    </source>
</evidence>
<feature type="domain" description="IPT/TIG" evidence="1">
    <location>
        <begin position="230"/>
        <end position="301"/>
    </location>
</feature>
<feature type="domain" description="IPT/TIG" evidence="1">
    <location>
        <begin position="3"/>
        <end position="54"/>
    </location>
</feature>
<name>A0A1G4PZ10_9HYPH</name>
<reference evidence="3" key="1">
    <citation type="submission" date="2016-10" db="EMBL/GenBank/DDBJ databases">
        <authorList>
            <person name="Varghese N."/>
            <person name="Submissions S."/>
        </authorList>
    </citation>
    <scope>NUCLEOTIDE SEQUENCE [LARGE SCALE GENOMIC DNA]</scope>
    <source>
        <strain evidence="3">CGMCC 1.1761</strain>
    </source>
</reference>
<feature type="domain" description="IPT/TIG" evidence="1">
    <location>
        <begin position="145"/>
        <end position="219"/>
    </location>
</feature>
<keyword evidence="3" id="KW-1185">Reference proteome</keyword>
<evidence type="ECO:0000313" key="3">
    <source>
        <dbReference type="Proteomes" id="UP000198889"/>
    </source>
</evidence>
<dbReference type="AlphaFoldDB" id="A0A1G4PZ10"/>
<dbReference type="Pfam" id="PF01833">
    <property type="entry name" value="TIG"/>
    <property type="match status" value="4"/>
</dbReference>
<dbReference type="Gene3D" id="2.60.40.10">
    <property type="entry name" value="Immunoglobulins"/>
    <property type="match status" value="5"/>
</dbReference>
<proteinExistence type="predicted"/>
<dbReference type="InterPro" id="IPR014756">
    <property type="entry name" value="Ig_E-set"/>
</dbReference>
<dbReference type="Proteomes" id="UP000198889">
    <property type="component" value="Unassembled WGS sequence"/>
</dbReference>
<sequence length="395" mass="40008">MQITGEGFGTNPSVAFGGVAATGVSVNSAGTQIVCTAPAGKGAVNVSVTASGATSPAVEASRYCYAPVLTALSNYTGKPLITQVTLIGEGFIAQSVMFGALSARQVQPSTTSSVTVWAPVTLGRVPVVVMTPGGTSNALDFTYVPAVLSITPSYGTQGTVVRIVGAGLSVDGQPLNVQSVTFGITPALNVWTKGTDEVWAEVPAGAGTVPVVVKTAGGSTANWSGALFGGAPAGGTPLKITGSGFTGATAVMFDGVPGLYLNVPNDNELTVTTPPGTGEVPVVVRLPLAVSGPHEGATFTYGPVVKSLDPNSLSVQRNGRVWITGKGLDRILSIDFCGTRYGAETYGTWWAHGMLNGARTVHLQATPPTDGPGTYDVTVTTPEGTSAPVSFTWTT</sequence>
<evidence type="ECO:0000313" key="2">
    <source>
        <dbReference type="EMBL" id="SCW37532.1"/>
    </source>
</evidence>
<organism evidence="2 3">
    <name type="scientific">Ancylobacter rudongensis</name>
    <dbReference type="NCBI Taxonomy" id="177413"/>
    <lineage>
        <taxon>Bacteria</taxon>
        <taxon>Pseudomonadati</taxon>
        <taxon>Pseudomonadota</taxon>
        <taxon>Alphaproteobacteria</taxon>
        <taxon>Hyphomicrobiales</taxon>
        <taxon>Xanthobacteraceae</taxon>
        <taxon>Ancylobacter</taxon>
    </lineage>
</organism>
<gene>
    <name evidence="2" type="ORF">SAMN05660859_0862</name>
</gene>
<dbReference type="STRING" id="177413.SAMN05660859_0862"/>
<protein>
    <submittedName>
        <fullName evidence="2">IPT/TIG domain-containing protein</fullName>
    </submittedName>
</protein>
<accession>A0A1G4PZ10</accession>
<dbReference type="InterPro" id="IPR013783">
    <property type="entry name" value="Ig-like_fold"/>
</dbReference>
<dbReference type="EMBL" id="FMTP01000001">
    <property type="protein sequence ID" value="SCW37532.1"/>
    <property type="molecule type" value="Genomic_DNA"/>
</dbReference>
<dbReference type="SUPFAM" id="SSF81296">
    <property type="entry name" value="E set domains"/>
    <property type="match status" value="4"/>
</dbReference>